<reference evidence="2 3" key="1">
    <citation type="journal article" date="2012" name="Stand. Genomic Sci.">
        <title>Complete genome sequence of the facultatively chemolithoautotrophic and methylotrophic alpha Proteobacterium Starkeya novella type strain (ATCC 8093(T)).</title>
        <authorList>
            <person name="Kappler U."/>
            <person name="Davenport K."/>
            <person name="Beatson S."/>
            <person name="Lucas S."/>
            <person name="Lapidus A."/>
            <person name="Copeland A."/>
            <person name="Berry K.W."/>
            <person name="Glavina Del Rio T."/>
            <person name="Hammon N."/>
            <person name="Dalin E."/>
            <person name="Tice H."/>
            <person name="Pitluck S."/>
            <person name="Richardson P."/>
            <person name="Bruce D."/>
            <person name="Goodwin L.A."/>
            <person name="Han C."/>
            <person name="Tapia R."/>
            <person name="Detter J.C."/>
            <person name="Chang Y.J."/>
            <person name="Jeffries C.D."/>
            <person name="Land M."/>
            <person name="Hauser L."/>
            <person name="Kyrpides N.C."/>
            <person name="Goker M."/>
            <person name="Ivanova N."/>
            <person name="Klenk H.P."/>
            <person name="Woyke T."/>
        </authorList>
    </citation>
    <scope>NUCLEOTIDE SEQUENCE [LARGE SCALE GENOMIC DNA]</scope>
    <source>
        <strain evidence="3">ATCC 8093 / DSM 506 / JCM 20403 / CCM 1077 / IAM 12100 / NBRC 12443 / NCIMB 10456</strain>
    </source>
</reference>
<dbReference type="KEGG" id="sno:Snov_0294"/>
<dbReference type="RefSeq" id="WP_013165133.1">
    <property type="nucleotide sequence ID" value="NC_014217.1"/>
</dbReference>
<gene>
    <name evidence="2" type="ordered locus">Snov_0294</name>
</gene>
<keyword evidence="1" id="KW-0812">Transmembrane</keyword>
<evidence type="ECO:0000256" key="1">
    <source>
        <dbReference type="SAM" id="Phobius"/>
    </source>
</evidence>
<keyword evidence="1" id="KW-1133">Transmembrane helix</keyword>
<sequence>MTLLQWYILVGVPFILLAGAFAADRLSAYDSRHADRHTGPAE</sequence>
<feature type="transmembrane region" description="Helical" evidence="1">
    <location>
        <begin position="6"/>
        <end position="23"/>
    </location>
</feature>
<evidence type="ECO:0000313" key="3">
    <source>
        <dbReference type="Proteomes" id="UP000006633"/>
    </source>
</evidence>
<dbReference type="Proteomes" id="UP000006633">
    <property type="component" value="Chromosome"/>
</dbReference>
<dbReference type="AlphaFoldDB" id="D7A212"/>
<accession>D7A212</accession>
<keyword evidence="1" id="KW-0472">Membrane</keyword>
<name>D7A212_ANCN5</name>
<organism evidence="2 3">
    <name type="scientific">Ancylobacter novellus (strain ATCC 8093 / DSM 506 / JCM 20403 / CCM 1077 / IAM 12100 / NBRC 12443 / NCIMB 10456)</name>
    <name type="common">Starkeya novella</name>
    <dbReference type="NCBI Taxonomy" id="639283"/>
    <lineage>
        <taxon>Bacteria</taxon>
        <taxon>Pseudomonadati</taxon>
        <taxon>Pseudomonadota</taxon>
        <taxon>Alphaproteobacteria</taxon>
        <taxon>Hyphomicrobiales</taxon>
        <taxon>Xanthobacteraceae</taxon>
        <taxon>Ancylobacter</taxon>
    </lineage>
</organism>
<dbReference type="STRING" id="639283.Snov_0294"/>
<proteinExistence type="predicted"/>
<evidence type="ECO:0000313" key="2">
    <source>
        <dbReference type="EMBL" id="ADH87628.1"/>
    </source>
</evidence>
<keyword evidence="3" id="KW-1185">Reference proteome</keyword>
<dbReference type="HOGENOM" id="CLU_3258157_0_0_5"/>
<protein>
    <submittedName>
        <fullName evidence="2">Uncharacterized protein</fullName>
    </submittedName>
</protein>
<dbReference type="EMBL" id="CP002026">
    <property type="protein sequence ID" value="ADH87628.1"/>
    <property type="molecule type" value="Genomic_DNA"/>
</dbReference>